<sequence length="539" mass="62574">MSRLFYNLFVISVFFSCSPERDLEEHQVDVIPPKLSLTDTLQIIEIETTIQLKVSDESTTVKTTVWFDGIIILQSSNKTVDIVIDPFNYDLGEHKLLIKSIDSSDNEVQIEKTISIKHLLLKVPISNLKYFGYSDNYIVLNDSHGSLIDYQKAEEDTDIVIYGDGSIVDNFTASLFVNPKDVSPDRLQRMYSFGGIEPGTILQTFQEHLTDGNSPIIYDSNKQLDLVIDYPNPYGINGTGYSLKRETDTQVQLQYSDYIDDNFFLLSSLPFDPVVKEDYRYTIITDLEKKNYNQEDFLKPNRYYTVDIPESVYSSSYSGFYNYHLNGYRSESDLEDGILHNIIGYGSSVNIFGNSLDLPMIEEFKFYELYFMASDRENYEMSRKQRGMELKEFPDIDLFFNSNTVNTFGTYDYTLFDYGYYDVENKVFIGMQWFFYKEPSQTINIPYYNFEMPDAIRIILEDANVDQILDENRIQNGLSAILVKKEQYKDYRELMFQYANRYDSRGEWYALRLNSNSGSAKHSKKAAEYSTGKQSVFGL</sequence>
<gene>
    <name evidence="1" type="ORF">ENH87_09890</name>
</gene>
<accession>A0A831QR97</accession>
<reference evidence="1" key="1">
    <citation type="journal article" date="2020" name="mSystems">
        <title>Genome- and Community-Level Interaction Insights into Carbon Utilization and Element Cycling Functions of Hydrothermarchaeota in Hydrothermal Sediment.</title>
        <authorList>
            <person name="Zhou Z."/>
            <person name="Liu Y."/>
            <person name="Xu W."/>
            <person name="Pan J."/>
            <person name="Luo Z.H."/>
            <person name="Li M."/>
        </authorList>
    </citation>
    <scope>NUCLEOTIDE SEQUENCE [LARGE SCALE GENOMIC DNA]</scope>
    <source>
        <strain evidence="1">HyVt-345</strain>
    </source>
</reference>
<dbReference type="EMBL" id="DRGL01000036">
    <property type="protein sequence ID" value="HEA21216.1"/>
    <property type="molecule type" value="Genomic_DNA"/>
</dbReference>
<dbReference type="Proteomes" id="UP000886191">
    <property type="component" value="Unassembled WGS sequence"/>
</dbReference>
<organism evidence="1">
    <name type="scientific">Pricia antarctica</name>
    <dbReference type="NCBI Taxonomy" id="641691"/>
    <lineage>
        <taxon>Bacteria</taxon>
        <taxon>Pseudomonadati</taxon>
        <taxon>Bacteroidota</taxon>
        <taxon>Flavobacteriia</taxon>
        <taxon>Flavobacteriales</taxon>
        <taxon>Flavobacteriaceae</taxon>
        <taxon>Pricia</taxon>
    </lineage>
</organism>
<comment type="caution">
    <text evidence="1">The sequence shown here is derived from an EMBL/GenBank/DDBJ whole genome shotgun (WGS) entry which is preliminary data.</text>
</comment>
<evidence type="ECO:0000313" key="1">
    <source>
        <dbReference type="EMBL" id="HEA21216.1"/>
    </source>
</evidence>
<dbReference type="PROSITE" id="PS51257">
    <property type="entry name" value="PROKAR_LIPOPROTEIN"/>
    <property type="match status" value="1"/>
</dbReference>
<dbReference type="AlphaFoldDB" id="A0A831QR97"/>
<protein>
    <submittedName>
        <fullName evidence="1">Uncharacterized protein</fullName>
    </submittedName>
</protein>
<name>A0A831QR97_9FLAO</name>
<proteinExistence type="predicted"/>